<evidence type="ECO:0000313" key="2">
    <source>
        <dbReference type="Proteomes" id="UP001642487"/>
    </source>
</evidence>
<proteinExistence type="predicted"/>
<accession>A0ABP0XSS4</accession>
<reference evidence="1 2" key="1">
    <citation type="submission" date="2024-03" db="EMBL/GenBank/DDBJ databases">
        <authorList>
            <person name="Gkanogiannis A."/>
            <person name="Becerra Lopez-Lavalle L."/>
        </authorList>
    </citation>
    <scope>NUCLEOTIDE SEQUENCE [LARGE SCALE GENOMIC DNA]</scope>
</reference>
<evidence type="ECO:0000313" key="1">
    <source>
        <dbReference type="EMBL" id="CAK9310421.1"/>
    </source>
</evidence>
<dbReference type="Proteomes" id="UP001642487">
    <property type="component" value="Chromosome 1"/>
</dbReference>
<sequence>MSRLLKKRFAFLPQIPLHRLHSLVTFILSHQFCAPRSLTGLQPPLVAVVRSAAHRHRRLAQPSLSSPSVAVACSIPSSVAKHPAQFEAISSVSDRSFLYLGWSVVGDVEKA</sequence>
<organism evidence="1 2">
    <name type="scientific">Citrullus colocynthis</name>
    <name type="common">colocynth</name>
    <dbReference type="NCBI Taxonomy" id="252529"/>
    <lineage>
        <taxon>Eukaryota</taxon>
        <taxon>Viridiplantae</taxon>
        <taxon>Streptophyta</taxon>
        <taxon>Embryophyta</taxon>
        <taxon>Tracheophyta</taxon>
        <taxon>Spermatophyta</taxon>
        <taxon>Magnoliopsida</taxon>
        <taxon>eudicotyledons</taxon>
        <taxon>Gunneridae</taxon>
        <taxon>Pentapetalae</taxon>
        <taxon>rosids</taxon>
        <taxon>fabids</taxon>
        <taxon>Cucurbitales</taxon>
        <taxon>Cucurbitaceae</taxon>
        <taxon>Benincaseae</taxon>
        <taxon>Citrullus</taxon>
    </lineage>
</organism>
<name>A0ABP0XSS4_9ROSI</name>
<protein>
    <submittedName>
        <fullName evidence="1">Uncharacterized protein</fullName>
    </submittedName>
</protein>
<dbReference type="EMBL" id="OZ021735">
    <property type="protein sequence ID" value="CAK9310421.1"/>
    <property type="molecule type" value="Genomic_DNA"/>
</dbReference>
<gene>
    <name evidence="1" type="ORF">CITCOLO1_LOCUS2044</name>
</gene>
<keyword evidence="2" id="KW-1185">Reference proteome</keyword>